<sequence length="614" mass="67872">MQDLVQTLPRTVVFFTSTSTVRQLEEKLQKLLEIEKEGSRKGSRSVKGCTDRLASREPQGSAESESGSKGDTSTSPPVATIEAETGVREEATNREDEEEITNDDTMVMYVNAQELNPALRPQLIACYRFKWTVNRSKEFFDNGIVNKTEGFKNLAIMPETRVVVADIKAFSDIYRIFQLHHFDWMDNAPGKYSSHLTREFYSSYAATLMNFAAVIETTKHGQKDMAITWGPLNSIIVRGKSIDISKASINKMLYGSEHSAPTLVDLFEGKHHEVTSDATMVDQTSRERVLCWIAKQIAIDGENVVWVITTPTLITKASLSFPTKVWNVANHLFGAKSAAVNTLVVVPHVPFDIPHTDRGPEHEESSQPSTEAPAPPASASQTPGTFVTIPMLFLEKLVADQCQTKTLVDQIVLRMPQLIETKVLAAKKEIKDGMRTELSVLRVKMDGLENLVQDRFQAASSADTEEFRAQLAEMRTQIAKLAEKPVQVPTTVIPESLMQMLSQVPSTQSLDDLWGEPPMSKSGKRKHKAGDLDEETPTDLAREARRQEKRAHTTSKRESWGKKALEQQQRDAALVGASGSGAPAPTNGDQTDYVPSSKSGPIDKCANVDPMTGA</sequence>
<feature type="compositionally biased region" description="Polar residues" evidence="1">
    <location>
        <begin position="587"/>
        <end position="599"/>
    </location>
</feature>
<protein>
    <recommendedName>
        <fullName evidence="2">Putative plant transposon protein domain-containing protein</fullName>
    </recommendedName>
</protein>
<dbReference type="EnsemblPlants" id="PGSC0003DMT400091131">
    <property type="protein sequence ID" value="PGSC0003DMT400091131"/>
    <property type="gene ID" value="PGSC0003DMG400040702"/>
</dbReference>
<feature type="domain" description="Putative plant transposon protein" evidence="2">
    <location>
        <begin position="180"/>
        <end position="326"/>
    </location>
</feature>
<feature type="compositionally biased region" description="Basic and acidic residues" evidence="1">
    <location>
        <begin position="555"/>
        <end position="569"/>
    </location>
</feature>
<feature type="compositionally biased region" description="Basic and acidic residues" evidence="1">
    <location>
        <begin position="85"/>
        <end position="94"/>
    </location>
</feature>
<feature type="region of interest" description="Disordered" evidence="1">
    <location>
        <begin position="37"/>
        <end position="98"/>
    </location>
</feature>
<accession>M1DLY3</accession>
<evidence type="ECO:0000313" key="4">
    <source>
        <dbReference type="Proteomes" id="UP000011115"/>
    </source>
</evidence>
<dbReference type="Gramene" id="PGSC0003DMT400091131">
    <property type="protein sequence ID" value="PGSC0003DMT400091131"/>
    <property type="gene ID" value="PGSC0003DMG400040702"/>
</dbReference>
<reference evidence="3" key="2">
    <citation type="submission" date="2015-06" db="UniProtKB">
        <authorList>
            <consortium name="EnsemblPlants"/>
        </authorList>
    </citation>
    <scope>IDENTIFICATION</scope>
    <source>
        <strain evidence="3">DM1-3 516 R44</strain>
    </source>
</reference>
<dbReference type="PaxDb" id="4113-PGSC0003DMT400091131"/>
<feature type="compositionally biased region" description="Polar residues" evidence="1">
    <location>
        <begin position="61"/>
        <end position="77"/>
    </location>
</feature>
<evidence type="ECO:0000313" key="3">
    <source>
        <dbReference type="EnsemblPlants" id="PGSC0003DMT400091131"/>
    </source>
</evidence>
<proteinExistence type="predicted"/>
<evidence type="ECO:0000256" key="1">
    <source>
        <dbReference type="SAM" id="MobiDB-lite"/>
    </source>
</evidence>
<name>M1DLY3_SOLTU</name>
<dbReference type="Proteomes" id="UP000011115">
    <property type="component" value="Unassembled WGS sequence"/>
</dbReference>
<reference evidence="4" key="1">
    <citation type="journal article" date="2011" name="Nature">
        <title>Genome sequence and analysis of the tuber crop potato.</title>
        <authorList>
            <consortium name="The Potato Genome Sequencing Consortium"/>
        </authorList>
    </citation>
    <scope>NUCLEOTIDE SEQUENCE [LARGE SCALE GENOMIC DNA]</scope>
    <source>
        <strain evidence="4">cv. DM1-3 516 R44</strain>
    </source>
</reference>
<feature type="region of interest" description="Disordered" evidence="1">
    <location>
        <begin position="508"/>
        <end position="614"/>
    </location>
</feature>
<dbReference type="InParanoid" id="M1DLY3"/>
<evidence type="ECO:0000259" key="2">
    <source>
        <dbReference type="Pfam" id="PF20167"/>
    </source>
</evidence>
<feature type="compositionally biased region" description="Low complexity" evidence="1">
    <location>
        <begin position="366"/>
        <end position="381"/>
    </location>
</feature>
<organism evidence="3 4">
    <name type="scientific">Solanum tuberosum</name>
    <name type="common">Potato</name>
    <dbReference type="NCBI Taxonomy" id="4113"/>
    <lineage>
        <taxon>Eukaryota</taxon>
        <taxon>Viridiplantae</taxon>
        <taxon>Streptophyta</taxon>
        <taxon>Embryophyta</taxon>
        <taxon>Tracheophyta</taxon>
        <taxon>Spermatophyta</taxon>
        <taxon>Magnoliopsida</taxon>
        <taxon>eudicotyledons</taxon>
        <taxon>Gunneridae</taxon>
        <taxon>Pentapetalae</taxon>
        <taxon>asterids</taxon>
        <taxon>lamiids</taxon>
        <taxon>Solanales</taxon>
        <taxon>Solanaceae</taxon>
        <taxon>Solanoideae</taxon>
        <taxon>Solaneae</taxon>
        <taxon>Solanum</taxon>
    </lineage>
</organism>
<keyword evidence="4" id="KW-1185">Reference proteome</keyword>
<feature type="compositionally biased region" description="Basic and acidic residues" evidence="1">
    <location>
        <begin position="354"/>
        <end position="365"/>
    </location>
</feature>
<dbReference type="Pfam" id="PF20167">
    <property type="entry name" value="Transposase_32"/>
    <property type="match status" value="1"/>
</dbReference>
<dbReference type="HOGENOM" id="CLU_021776_2_0_1"/>
<feature type="region of interest" description="Disordered" evidence="1">
    <location>
        <begin position="354"/>
        <end position="381"/>
    </location>
</feature>
<dbReference type="AlphaFoldDB" id="M1DLY3"/>
<dbReference type="InterPro" id="IPR046796">
    <property type="entry name" value="Transposase_32_dom"/>
</dbReference>